<comment type="catalytic activity">
    <reaction evidence="5">
        <text>N-formimidoyl-L-glutamate + H2O = formamide + L-glutamate</text>
        <dbReference type="Rhea" id="RHEA:22492"/>
        <dbReference type="ChEBI" id="CHEBI:15377"/>
        <dbReference type="ChEBI" id="CHEBI:16397"/>
        <dbReference type="ChEBI" id="CHEBI:29985"/>
        <dbReference type="ChEBI" id="CHEBI:58928"/>
        <dbReference type="EC" id="3.5.3.8"/>
    </reaction>
</comment>
<feature type="binding site" evidence="5">
    <location>
        <position position="121"/>
    </location>
    <ligand>
        <name>Mn(2+)</name>
        <dbReference type="ChEBI" id="CHEBI:29035"/>
        <label>1</label>
    </ligand>
</feature>
<dbReference type="PIRSF" id="PIRSF036979">
    <property type="entry name" value="Arginase"/>
    <property type="match status" value="1"/>
</dbReference>
<sequence length="312" mass="33845">MRMDHSLWNGRVDHDSAGDTRRLHQLVVPFGNDVKGGGALIGFASDEGVRRNHGRVGAAQGPDAIRRMLANLPAHRITQLADAGNIDCNDGDLEQAQQRLAAKIADVMAQGVFPLVLGGGHEVAYGSFLGIMRHLGRSMPQRKLLIINFDAHFDLREAERSTSGTPFKQIAEWCEWADVGFHYLCFGISQLGNTPALFTRAQQLGVEYVSDTDVATRGLAELDAQLRRRLEDVTDVYLTIDLDVLPGEKAPGVSAPAAFGMALEKVEKLVSSIRTSGKLIAADIAECNPVYDRDGMTAKVAARLAHLILQPA</sequence>
<evidence type="ECO:0000256" key="1">
    <source>
        <dbReference type="ARBA" id="ARBA00022723"/>
    </source>
</evidence>
<keyword evidence="3 5" id="KW-0369">Histidine metabolism</keyword>
<feature type="binding site" evidence="5">
    <location>
        <position position="152"/>
    </location>
    <ligand>
        <name>Mn(2+)</name>
        <dbReference type="ChEBI" id="CHEBI:29035"/>
        <label>2</label>
    </ligand>
</feature>
<evidence type="ECO:0000256" key="6">
    <source>
        <dbReference type="NCBIfam" id="TIGR01227"/>
    </source>
</evidence>
<comment type="cofactor">
    <cofactor evidence="5">
        <name>Mn(2+)</name>
        <dbReference type="ChEBI" id="CHEBI:29035"/>
    </cofactor>
    <text evidence="5">Binds 2 manganese ions per subunit.</text>
</comment>
<keyword evidence="1 5" id="KW-0479">Metal-binding</keyword>
<dbReference type="InterPro" id="IPR023696">
    <property type="entry name" value="Ureohydrolase_dom_sf"/>
</dbReference>
<dbReference type="InterPro" id="IPR006035">
    <property type="entry name" value="Ureohydrolase"/>
</dbReference>
<dbReference type="InterPro" id="IPR005923">
    <property type="entry name" value="HutG"/>
</dbReference>
<evidence type="ECO:0000256" key="3">
    <source>
        <dbReference type="ARBA" id="ARBA00022808"/>
    </source>
</evidence>
<feature type="binding site" evidence="5">
    <location>
        <position position="243"/>
    </location>
    <ligand>
        <name>Mn(2+)</name>
        <dbReference type="ChEBI" id="CHEBI:29035"/>
        <label>2</label>
    </ligand>
</feature>
<dbReference type="SUPFAM" id="SSF52768">
    <property type="entry name" value="Arginase/deacetylase"/>
    <property type="match status" value="1"/>
</dbReference>
<dbReference type="PANTHER" id="PTHR11358:SF35">
    <property type="entry name" value="FORMIMIDOYLGLUTAMASE"/>
    <property type="match status" value="1"/>
</dbReference>
<evidence type="ECO:0000256" key="2">
    <source>
        <dbReference type="ARBA" id="ARBA00022801"/>
    </source>
</evidence>
<feature type="binding site" evidence="5">
    <location>
        <position position="150"/>
    </location>
    <ligand>
        <name>Mn(2+)</name>
        <dbReference type="ChEBI" id="CHEBI:29035"/>
        <label>1</label>
    </ligand>
</feature>
<dbReference type="Pfam" id="PF00491">
    <property type="entry name" value="Arginase"/>
    <property type="match status" value="1"/>
</dbReference>
<reference evidence="9" key="1">
    <citation type="journal article" date="2015" name="Genome Announc.">
        <title>Complete Genome Sequence of Herbaspirillum hiltneri N3 (DSM 17495), Isolated from Surface-Sterilized Wheat Roots.</title>
        <authorList>
            <person name="Guizelini D."/>
            <person name="Saizaki P.M."/>
            <person name="Coimbra N.A."/>
            <person name="Weiss V.A."/>
            <person name="Faoro H."/>
            <person name="Sfeir M.Z."/>
            <person name="Baura V.A."/>
            <person name="Monteiro R.A."/>
            <person name="Chubatsu L.S."/>
            <person name="Souza E.M."/>
            <person name="Cruz L.M."/>
            <person name="Pedrosa F.O."/>
            <person name="Raittz R.T."/>
            <person name="Marchaukoski J.N."/>
            <person name="Steffens M.B."/>
        </authorList>
    </citation>
    <scope>NUCLEOTIDE SEQUENCE [LARGE SCALE GENOMIC DNA]</scope>
    <source>
        <strain evidence="9">N3</strain>
    </source>
</reference>
<feature type="binding site" evidence="5">
    <location>
        <position position="150"/>
    </location>
    <ligand>
        <name>Mn(2+)</name>
        <dbReference type="ChEBI" id="CHEBI:29035"/>
        <label>2</label>
    </ligand>
</feature>
<evidence type="ECO:0000313" key="8">
    <source>
        <dbReference type="EMBL" id="AKZ64975.1"/>
    </source>
</evidence>
<keyword evidence="4 5" id="KW-0464">Manganese</keyword>
<proteinExistence type="inferred from homology"/>
<feature type="binding site" evidence="5">
    <location>
        <position position="241"/>
    </location>
    <ligand>
        <name>Mn(2+)</name>
        <dbReference type="ChEBI" id="CHEBI:29035"/>
        <label>2</label>
    </ligand>
</feature>
<dbReference type="PANTHER" id="PTHR11358">
    <property type="entry name" value="ARGINASE/AGMATINASE"/>
    <property type="match status" value="1"/>
</dbReference>
<gene>
    <name evidence="5" type="primary">hutG</name>
    <name evidence="8" type="ORF">F506_22010</name>
</gene>
<keyword evidence="2 5" id="KW-0378">Hydrolase</keyword>
<name>A0ABM5V6H4_9BURK</name>
<evidence type="ECO:0000256" key="7">
    <source>
        <dbReference type="PROSITE-ProRule" id="PRU00742"/>
    </source>
</evidence>
<feature type="binding site" evidence="5">
    <location>
        <position position="154"/>
    </location>
    <ligand>
        <name>Mn(2+)</name>
        <dbReference type="ChEBI" id="CHEBI:29035"/>
        <label>1</label>
    </ligand>
</feature>
<accession>A0ABM5V6H4</accession>
<comment type="function">
    <text evidence="5">Catalyzes the conversion of N-formimidoyl-L-glutamate to L-glutamate and formamide.</text>
</comment>
<dbReference type="Proteomes" id="UP000063429">
    <property type="component" value="Chromosome"/>
</dbReference>
<dbReference type="HAMAP" id="MF_00737">
    <property type="entry name" value="Formimidoylglutam"/>
    <property type="match status" value="1"/>
</dbReference>
<dbReference type="NCBIfam" id="TIGR01227">
    <property type="entry name" value="hutG"/>
    <property type="match status" value="1"/>
</dbReference>
<organism evidence="8 9">
    <name type="scientific">Herbaspirillum hiltneri N3</name>
    <dbReference type="NCBI Taxonomy" id="1262470"/>
    <lineage>
        <taxon>Bacteria</taxon>
        <taxon>Pseudomonadati</taxon>
        <taxon>Pseudomonadota</taxon>
        <taxon>Betaproteobacteria</taxon>
        <taxon>Burkholderiales</taxon>
        <taxon>Oxalobacteraceae</taxon>
        <taxon>Herbaspirillum</taxon>
    </lineage>
</organism>
<dbReference type="CDD" id="cd09988">
    <property type="entry name" value="Formimidoylglutamase"/>
    <property type="match status" value="1"/>
</dbReference>
<protein>
    <recommendedName>
        <fullName evidence="5 6">Formimidoylglutamase</fullName>
        <ecNumber evidence="5 6">3.5.3.8</ecNumber>
    </recommendedName>
    <alternativeName>
        <fullName evidence="5">Formiminoglutamase</fullName>
    </alternativeName>
    <alternativeName>
        <fullName evidence="5">Formiminoglutamate hydrolase</fullName>
    </alternativeName>
</protein>
<comment type="similarity">
    <text evidence="5 7">Belongs to the arginase family.</text>
</comment>
<dbReference type="Gene3D" id="3.40.800.10">
    <property type="entry name" value="Ureohydrolase domain"/>
    <property type="match status" value="1"/>
</dbReference>
<dbReference type="PRINTS" id="PR00116">
    <property type="entry name" value="ARGINASE"/>
</dbReference>
<evidence type="ECO:0000256" key="4">
    <source>
        <dbReference type="ARBA" id="ARBA00023211"/>
    </source>
</evidence>
<dbReference type="PROSITE" id="PS51409">
    <property type="entry name" value="ARGINASE_2"/>
    <property type="match status" value="1"/>
</dbReference>
<keyword evidence="9" id="KW-1185">Reference proteome</keyword>
<dbReference type="EC" id="3.5.3.8" evidence="5 6"/>
<evidence type="ECO:0000313" key="9">
    <source>
        <dbReference type="Proteomes" id="UP000063429"/>
    </source>
</evidence>
<feature type="binding site" evidence="5">
    <location>
        <position position="241"/>
    </location>
    <ligand>
        <name>Mn(2+)</name>
        <dbReference type="ChEBI" id="CHEBI:29035"/>
        <label>1</label>
    </ligand>
</feature>
<evidence type="ECO:0000256" key="5">
    <source>
        <dbReference type="HAMAP-Rule" id="MF_00737"/>
    </source>
</evidence>
<comment type="pathway">
    <text evidence="5">Amino-acid degradation; L-histidine degradation into L-glutamate; L-glutamate from N-formimidoyl-L-glutamate (hydrolase route): step 1/1.</text>
</comment>
<dbReference type="EMBL" id="CP011409">
    <property type="protein sequence ID" value="AKZ64975.1"/>
    <property type="molecule type" value="Genomic_DNA"/>
</dbReference>